<evidence type="ECO:0000313" key="1">
    <source>
        <dbReference type="EMBL" id="KAJ0173830.1"/>
    </source>
</evidence>
<comment type="caution">
    <text evidence="1">The sequence shown here is derived from an EMBL/GenBank/DDBJ whole genome shotgun (WGS) entry which is preliminary data.</text>
</comment>
<name>A0ACC1CQM2_9NEOP</name>
<organism evidence="1 2">
    <name type="scientific">Dendrolimus kikuchii</name>
    <dbReference type="NCBI Taxonomy" id="765133"/>
    <lineage>
        <taxon>Eukaryota</taxon>
        <taxon>Metazoa</taxon>
        <taxon>Ecdysozoa</taxon>
        <taxon>Arthropoda</taxon>
        <taxon>Hexapoda</taxon>
        <taxon>Insecta</taxon>
        <taxon>Pterygota</taxon>
        <taxon>Neoptera</taxon>
        <taxon>Endopterygota</taxon>
        <taxon>Lepidoptera</taxon>
        <taxon>Glossata</taxon>
        <taxon>Ditrysia</taxon>
        <taxon>Bombycoidea</taxon>
        <taxon>Lasiocampidae</taxon>
        <taxon>Dendrolimus</taxon>
    </lineage>
</organism>
<accession>A0ACC1CQM2</accession>
<dbReference type="EMBL" id="CM034405">
    <property type="protein sequence ID" value="KAJ0173830.1"/>
    <property type="molecule type" value="Genomic_DNA"/>
</dbReference>
<sequence>MIQWWLFGPVVLAVVMFLLMGTIFEHRIEQAWRRLIERRQAQISQLAERSTTEQQPASATTTTRTPVPPKMAPQRNISNVKCTQSSCKIQSYPK</sequence>
<evidence type="ECO:0000313" key="2">
    <source>
        <dbReference type="Proteomes" id="UP000824533"/>
    </source>
</evidence>
<gene>
    <name evidence="1" type="ORF">K1T71_010979</name>
</gene>
<keyword evidence="2" id="KW-1185">Reference proteome</keyword>
<dbReference type="Proteomes" id="UP000824533">
    <property type="component" value="Linkage Group LG19"/>
</dbReference>
<proteinExistence type="predicted"/>
<reference evidence="1 2" key="1">
    <citation type="journal article" date="2021" name="Front. Genet.">
        <title>Chromosome-Level Genome Assembly Reveals Significant Gene Expansion in the Toll and IMD Signaling Pathways of Dendrolimus kikuchii.</title>
        <authorList>
            <person name="Zhou J."/>
            <person name="Wu P."/>
            <person name="Xiong Z."/>
            <person name="Liu N."/>
            <person name="Zhao N."/>
            <person name="Ji M."/>
            <person name="Qiu Y."/>
            <person name="Yang B."/>
        </authorList>
    </citation>
    <scope>NUCLEOTIDE SEQUENCE [LARGE SCALE GENOMIC DNA]</scope>
    <source>
        <strain evidence="1">Ann1</strain>
    </source>
</reference>
<protein>
    <submittedName>
        <fullName evidence="1">Uncharacterized protein</fullName>
    </submittedName>
</protein>